<name>A0A510JEH2_9FUSO</name>
<reference evidence="2 3" key="1">
    <citation type="submission" date="2019-07" db="EMBL/GenBank/DDBJ databases">
        <title>Complete Genome Sequence of Leptotrichia hofstadii Strain JCM16775.</title>
        <authorList>
            <person name="Watanabe S."/>
            <person name="Cui L."/>
        </authorList>
    </citation>
    <scope>NUCLEOTIDE SEQUENCE [LARGE SCALE GENOMIC DNA]</scope>
    <source>
        <strain evidence="2 3">JCM16775</strain>
    </source>
</reference>
<organism evidence="2 3">
    <name type="scientific">Leptotrichia hofstadii</name>
    <dbReference type="NCBI Taxonomy" id="157688"/>
    <lineage>
        <taxon>Bacteria</taxon>
        <taxon>Fusobacteriati</taxon>
        <taxon>Fusobacteriota</taxon>
        <taxon>Fusobacteriia</taxon>
        <taxon>Fusobacteriales</taxon>
        <taxon>Leptotrichiaceae</taxon>
        <taxon>Leptotrichia</taxon>
    </lineage>
</organism>
<evidence type="ECO:0000256" key="1">
    <source>
        <dbReference type="SAM" id="Phobius"/>
    </source>
</evidence>
<dbReference type="EMBL" id="AP019823">
    <property type="protein sequence ID" value="BBM37506.1"/>
    <property type="molecule type" value="Genomic_DNA"/>
</dbReference>
<keyword evidence="3" id="KW-1185">Reference proteome</keyword>
<dbReference type="AlphaFoldDB" id="A0A510JEH2"/>
<dbReference type="Proteomes" id="UP000321892">
    <property type="component" value="Chromosome"/>
</dbReference>
<keyword evidence="1" id="KW-0472">Membrane</keyword>
<gene>
    <name evidence="2" type="ORF">JCM16775_0182</name>
</gene>
<keyword evidence="1" id="KW-0812">Transmembrane</keyword>
<dbReference type="RefSeq" id="WP_026745136.1">
    <property type="nucleotide sequence ID" value="NZ_AP019823.1"/>
</dbReference>
<protein>
    <submittedName>
        <fullName evidence="2">Uncharacterized protein</fullName>
    </submittedName>
</protein>
<dbReference type="KEGG" id="lhf:JCM16775_0182"/>
<evidence type="ECO:0000313" key="3">
    <source>
        <dbReference type="Proteomes" id="UP000321892"/>
    </source>
</evidence>
<sequence>MQKQENLNEEKTKKKKSNFRKNLFVTLLFFGTVAVVLVNRYDRRHRSKIHVEVDKNLVQETTQEEEAQNKISIFVYDPAAKTVNEREITVPRQMNLIEGDFINGIIRNSNYITEDMKFRSAYNLRIDNVNTTVVKLNAPFANLKKDTELFNGFSQAVTNTILKNFPNIQSVIIQIDGETNTK</sequence>
<keyword evidence="1" id="KW-1133">Transmembrane helix</keyword>
<evidence type="ECO:0000313" key="2">
    <source>
        <dbReference type="EMBL" id="BBM37506.1"/>
    </source>
</evidence>
<proteinExistence type="predicted"/>
<feature type="transmembrane region" description="Helical" evidence="1">
    <location>
        <begin position="21"/>
        <end position="41"/>
    </location>
</feature>
<accession>A0A510JEH2</accession>